<evidence type="ECO:0000313" key="2">
    <source>
        <dbReference type="EMBL" id="KAJ1123179.1"/>
    </source>
</evidence>
<dbReference type="Proteomes" id="UP001066276">
    <property type="component" value="Chromosome 7"/>
</dbReference>
<sequence>MDNFKIRQEVLEFFRHIRLKVFFEGSTETSQRPEDTGFRPKSTFTPNLAQLPQEIKVFERAVTKEIETLGRDDQHAFMNLTRLEYKALEEFNSNPTIIIKPADKERTAGWGGFDNLEHTQNGCRLNRRRRSSLPAGHEHVIPGNGLLSLTGSASLSHRGTGMRQTGGSTGPLKK</sequence>
<name>A0AAV7P661_PLEWA</name>
<keyword evidence="3" id="KW-1185">Reference proteome</keyword>
<dbReference type="AlphaFoldDB" id="A0AAV7P661"/>
<reference evidence="2" key="1">
    <citation type="journal article" date="2022" name="bioRxiv">
        <title>Sequencing and chromosome-scale assembly of the giantPleurodeles waltlgenome.</title>
        <authorList>
            <person name="Brown T."/>
            <person name="Elewa A."/>
            <person name="Iarovenko S."/>
            <person name="Subramanian E."/>
            <person name="Araus A.J."/>
            <person name="Petzold A."/>
            <person name="Susuki M."/>
            <person name="Suzuki K.-i.T."/>
            <person name="Hayashi T."/>
            <person name="Toyoda A."/>
            <person name="Oliveira C."/>
            <person name="Osipova E."/>
            <person name="Leigh N.D."/>
            <person name="Simon A."/>
            <person name="Yun M.H."/>
        </authorList>
    </citation>
    <scope>NUCLEOTIDE SEQUENCE</scope>
    <source>
        <strain evidence="2">20211129_DDA</strain>
        <tissue evidence="2">Liver</tissue>
    </source>
</reference>
<proteinExistence type="predicted"/>
<organism evidence="2 3">
    <name type="scientific">Pleurodeles waltl</name>
    <name type="common">Iberian ribbed newt</name>
    <dbReference type="NCBI Taxonomy" id="8319"/>
    <lineage>
        <taxon>Eukaryota</taxon>
        <taxon>Metazoa</taxon>
        <taxon>Chordata</taxon>
        <taxon>Craniata</taxon>
        <taxon>Vertebrata</taxon>
        <taxon>Euteleostomi</taxon>
        <taxon>Amphibia</taxon>
        <taxon>Batrachia</taxon>
        <taxon>Caudata</taxon>
        <taxon>Salamandroidea</taxon>
        <taxon>Salamandridae</taxon>
        <taxon>Pleurodelinae</taxon>
        <taxon>Pleurodeles</taxon>
    </lineage>
</organism>
<gene>
    <name evidence="2" type="ORF">NDU88_001652</name>
</gene>
<evidence type="ECO:0000313" key="3">
    <source>
        <dbReference type="Proteomes" id="UP001066276"/>
    </source>
</evidence>
<accession>A0AAV7P661</accession>
<dbReference type="EMBL" id="JANPWB010000011">
    <property type="protein sequence ID" value="KAJ1123179.1"/>
    <property type="molecule type" value="Genomic_DNA"/>
</dbReference>
<protein>
    <submittedName>
        <fullName evidence="2">Uncharacterized protein</fullName>
    </submittedName>
</protein>
<evidence type="ECO:0000256" key="1">
    <source>
        <dbReference type="SAM" id="MobiDB-lite"/>
    </source>
</evidence>
<comment type="caution">
    <text evidence="2">The sequence shown here is derived from an EMBL/GenBank/DDBJ whole genome shotgun (WGS) entry which is preliminary data.</text>
</comment>
<feature type="region of interest" description="Disordered" evidence="1">
    <location>
        <begin position="151"/>
        <end position="174"/>
    </location>
</feature>